<organism evidence="1 2">
    <name type="scientific">Clostridium thermobutyricum DSM 4928</name>
    <dbReference type="NCBI Taxonomy" id="1121339"/>
    <lineage>
        <taxon>Bacteria</taxon>
        <taxon>Bacillati</taxon>
        <taxon>Bacillota</taxon>
        <taxon>Clostridia</taxon>
        <taxon>Eubacteriales</taxon>
        <taxon>Clostridiaceae</taxon>
        <taxon>Clostridium</taxon>
    </lineage>
</organism>
<reference evidence="1 2" key="1">
    <citation type="submission" date="2016-02" db="EMBL/GenBank/DDBJ databases">
        <title>Genome sequence of Clostridium thermobutyricum DSM 4928.</title>
        <authorList>
            <person name="Poehlein A."/>
            <person name="Daniel R."/>
        </authorList>
    </citation>
    <scope>NUCLEOTIDE SEQUENCE [LARGE SCALE GENOMIC DNA]</scope>
    <source>
        <strain evidence="1 2">DSM 4928</strain>
    </source>
</reference>
<protein>
    <submittedName>
        <fullName evidence="1">Uncharacterized protein</fullName>
    </submittedName>
</protein>
<dbReference type="AlphaFoldDB" id="A0A1V4SV67"/>
<accession>A0A1V4SV67</accession>
<dbReference type="RefSeq" id="WP_080022690.1">
    <property type="nucleotide sequence ID" value="NZ_LTAY01000037.1"/>
</dbReference>
<evidence type="ECO:0000313" key="2">
    <source>
        <dbReference type="Proteomes" id="UP000191448"/>
    </source>
</evidence>
<name>A0A1V4SV67_9CLOT</name>
<dbReference type="OrthoDB" id="2611090at2"/>
<evidence type="ECO:0000313" key="1">
    <source>
        <dbReference type="EMBL" id="OPX47920.1"/>
    </source>
</evidence>
<dbReference type="EMBL" id="LTAY01000037">
    <property type="protein sequence ID" value="OPX47920.1"/>
    <property type="molecule type" value="Genomic_DNA"/>
</dbReference>
<dbReference type="Proteomes" id="UP000191448">
    <property type="component" value="Unassembled WGS sequence"/>
</dbReference>
<proteinExistence type="predicted"/>
<comment type="caution">
    <text evidence="1">The sequence shown here is derived from an EMBL/GenBank/DDBJ whole genome shotgun (WGS) entry which is preliminary data.</text>
</comment>
<sequence length="230" mass="26719">MIDLNKIINEKMIEIEKNGFVEKIIEDNLKKCLESVISEVFTWRGPVRDGIENYIKENININLDDLNIPQYNTLVVQAVNKKVKEMIEIQGINKLNECIDKMLMDVKEEYTLSEIIEQLKADDYKEKYEYAEDDYLTLIINGDEDGYKRIYLDLESDKSKYSCDYEIAIDKEGKIYSTNLGDIDITKNIKIGSLYGLNEMIFKIYSAGAKVILDKGMDPDDYDTYLGEDY</sequence>
<gene>
    <name evidence="1" type="ORF">CLTHE_14910</name>
</gene>